<evidence type="ECO:0000313" key="1">
    <source>
        <dbReference type="EMBL" id="OIW22515.1"/>
    </source>
</evidence>
<dbReference type="OrthoDB" id="59699at2759"/>
<name>A0A1J7I560_9PEZI</name>
<proteinExistence type="predicted"/>
<keyword evidence="2" id="KW-1185">Reference proteome</keyword>
<organism evidence="1 2">
    <name type="scientific">Coniochaeta ligniaria NRRL 30616</name>
    <dbReference type="NCBI Taxonomy" id="1408157"/>
    <lineage>
        <taxon>Eukaryota</taxon>
        <taxon>Fungi</taxon>
        <taxon>Dikarya</taxon>
        <taxon>Ascomycota</taxon>
        <taxon>Pezizomycotina</taxon>
        <taxon>Sordariomycetes</taxon>
        <taxon>Sordariomycetidae</taxon>
        <taxon>Coniochaetales</taxon>
        <taxon>Coniochaetaceae</taxon>
        <taxon>Coniochaeta</taxon>
    </lineage>
</organism>
<dbReference type="InParanoid" id="A0A1J7I560"/>
<dbReference type="Proteomes" id="UP000182658">
    <property type="component" value="Unassembled WGS sequence"/>
</dbReference>
<dbReference type="EMBL" id="KV875113">
    <property type="protein sequence ID" value="OIW22515.1"/>
    <property type="molecule type" value="Genomic_DNA"/>
</dbReference>
<evidence type="ECO:0008006" key="3">
    <source>
        <dbReference type="Google" id="ProtNLM"/>
    </source>
</evidence>
<dbReference type="AlphaFoldDB" id="A0A1J7I560"/>
<evidence type="ECO:0000313" key="2">
    <source>
        <dbReference type="Proteomes" id="UP000182658"/>
    </source>
</evidence>
<protein>
    <recommendedName>
        <fullName evidence="3">G domain-containing protein</fullName>
    </recommendedName>
</protein>
<accession>A0A1J7I560</accession>
<sequence>MTTTGTLGAEPFTLAPAEELLAPCPKFRLLVLGNIESTKIEIFSSVLGIELDKSDVAAVFRSTHEINKEIDLGNANPRLSLHTSANFGSGDKEAYKAAVDFLEARQQSSNVADRVHCIWYCVSCDDDRTIHGLEAEFFRQLPSVAPATPAILVFTKYEELIASVRQEWYRDEQKRGVSKVAASHILRDLTAHEFQKRIGRRWDAILGDEHVPKLCVATDDDSSGHAGMERLAAGTLAELKGKNERLVFAAAQRSSPAISTKVCANLAADYFDVNTGHARKRSGVEVGEILHDFFAKSIQIFNFKDPHKVLSDPRLLSRILESVFDAAELGFLTGRGSFDSSGQALIDSLTPHDRACMLTQALAGVTLFFHKLAESQWLHRDPVPQLTAHIVERELSGIRSGKERKAVFETIENSSIFTQCHLISQVSDLILKAVGQGEKLGVPDNAFVIEDDSELQEISLSFVNDHPGPDDVVLPNGMRILALN</sequence>
<reference evidence="1 2" key="1">
    <citation type="submission" date="2016-10" db="EMBL/GenBank/DDBJ databases">
        <title>Draft genome sequence of Coniochaeta ligniaria NRRL30616, a lignocellulolytic fungus for bioabatement of inhibitors in plant biomass hydrolysates.</title>
        <authorList>
            <consortium name="DOE Joint Genome Institute"/>
            <person name="Jimenez D.J."/>
            <person name="Hector R.E."/>
            <person name="Riley R."/>
            <person name="Sun H."/>
            <person name="Grigoriev I.V."/>
            <person name="Van Elsas J.D."/>
            <person name="Nichols N.N."/>
        </authorList>
    </citation>
    <scope>NUCLEOTIDE SEQUENCE [LARGE SCALE GENOMIC DNA]</scope>
    <source>
        <strain evidence="1 2">NRRL 30616</strain>
    </source>
</reference>
<gene>
    <name evidence="1" type="ORF">CONLIGDRAFT_587335</name>
</gene>